<organism evidence="2 3">
    <name type="scientific">Niabella pedocola</name>
    <dbReference type="NCBI Taxonomy" id="1752077"/>
    <lineage>
        <taxon>Bacteria</taxon>
        <taxon>Pseudomonadati</taxon>
        <taxon>Bacteroidota</taxon>
        <taxon>Chitinophagia</taxon>
        <taxon>Chitinophagales</taxon>
        <taxon>Chitinophagaceae</taxon>
        <taxon>Niabella</taxon>
    </lineage>
</organism>
<dbReference type="RefSeq" id="WP_231006422.1">
    <property type="nucleotide sequence ID" value="NZ_JAJNEC010000005.1"/>
</dbReference>
<sequence length="124" mass="14138">MTMKVLSVLYAAFLILFCLQTTFLIMATAHEVDLSFLIINSLSVAIFVVTAYFLSKFYFSKARRSVLLILMFFVVMIFGYYCYDIFSKGDIKNIFAYQPLVGLLLGMLILAKLAFQGRNRVGKI</sequence>
<evidence type="ECO:0000313" key="2">
    <source>
        <dbReference type="EMBL" id="MCD2424471.1"/>
    </source>
</evidence>
<accession>A0ABS8PTR3</accession>
<feature type="transmembrane region" description="Helical" evidence="1">
    <location>
        <begin position="95"/>
        <end position="115"/>
    </location>
</feature>
<dbReference type="Proteomes" id="UP001199816">
    <property type="component" value="Unassembled WGS sequence"/>
</dbReference>
<keyword evidence="1" id="KW-0472">Membrane</keyword>
<feature type="transmembrane region" description="Helical" evidence="1">
    <location>
        <begin position="66"/>
        <end position="83"/>
    </location>
</feature>
<name>A0ABS8PTR3_9BACT</name>
<proteinExistence type="predicted"/>
<reference evidence="2 3" key="1">
    <citation type="submission" date="2021-11" db="EMBL/GenBank/DDBJ databases">
        <title>Genomic of Niabella pedocola.</title>
        <authorList>
            <person name="Wu T."/>
        </authorList>
    </citation>
    <scope>NUCLEOTIDE SEQUENCE [LARGE SCALE GENOMIC DNA]</scope>
    <source>
        <strain evidence="2 3">JCM 31011</strain>
    </source>
</reference>
<keyword evidence="1" id="KW-0812">Transmembrane</keyword>
<gene>
    <name evidence="2" type="ORF">LQ567_16950</name>
</gene>
<comment type="caution">
    <text evidence="2">The sequence shown here is derived from an EMBL/GenBank/DDBJ whole genome shotgun (WGS) entry which is preliminary data.</text>
</comment>
<protein>
    <submittedName>
        <fullName evidence="2">Uncharacterized protein</fullName>
    </submittedName>
</protein>
<evidence type="ECO:0000256" key="1">
    <source>
        <dbReference type="SAM" id="Phobius"/>
    </source>
</evidence>
<feature type="transmembrane region" description="Helical" evidence="1">
    <location>
        <begin position="34"/>
        <end position="54"/>
    </location>
</feature>
<keyword evidence="1" id="KW-1133">Transmembrane helix</keyword>
<dbReference type="EMBL" id="JAJNEC010000005">
    <property type="protein sequence ID" value="MCD2424471.1"/>
    <property type="molecule type" value="Genomic_DNA"/>
</dbReference>
<keyword evidence="3" id="KW-1185">Reference proteome</keyword>
<evidence type="ECO:0000313" key="3">
    <source>
        <dbReference type="Proteomes" id="UP001199816"/>
    </source>
</evidence>